<evidence type="ECO:0000256" key="1">
    <source>
        <dbReference type="SAM" id="MobiDB-lite"/>
    </source>
</evidence>
<accession>A0A1D1VU39</accession>
<comment type="caution">
    <text evidence="2">The sequence shown here is derived from an EMBL/GenBank/DDBJ whole genome shotgun (WGS) entry which is preliminary data.</text>
</comment>
<dbReference type="EMBL" id="BDGG01000011">
    <property type="protein sequence ID" value="GAV05032.1"/>
    <property type="molecule type" value="Genomic_DNA"/>
</dbReference>
<sequence>MSPSSLSVSVCSSRVPPSQAHPAVLNRLPEGLTHSFRSPNLHRAPHQRPYYDSGKKSLSDNEGCILAVNPIFTTTTEQFDHLSESRFVFIVLYAS</sequence>
<name>A0A1D1VU39_RAMVA</name>
<organism evidence="2 3">
    <name type="scientific">Ramazzottius varieornatus</name>
    <name type="common">Water bear</name>
    <name type="synonym">Tardigrade</name>
    <dbReference type="NCBI Taxonomy" id="947166"/>
    <lineage>
        <taxon>Eukaryota</taxon>
        <taxon>Metazoa</taxon>
        <taxon>Ecdysozoa</taxon>
        <taxon>Tardigrada</taxon>
        <taxon>Eutardigrada</taxon>
        <taxon>Parachela</taxon>
        <taxon>Hypsibioidea</taxon>
        <taxon>Ramazzottiidae</taxon>
        <taxon>Ramazzottius</taxon>
    </lineage>
</organism>
<feature type="region of interest" description="Disordered" evidence="1">
    <location>
        <begin position="36"/>
        <end position="57"/>
    </location>
</feature>
<feature type="region of interest" description="Disordered" evidence="1">
    <location>
        <begin position="1"/>
        <end position="21"/>
    </location>
</feature>
<protein>
    <submittedName>
        <fullName evidence="2">Uncharacterized protein</fullName>
    </submittedName>
</protein>
<reference evidence="2 3" key="1">
    <citation type="journal article" date="2016" name="Nat. Commun.">
        <title>Extremotolerant tardigrade genome and improved radiotolerance of human cultured cells by tardigrade-unique protein.</title>
        <authorList>
            <person name="Hashimoto T."/>
            <person name="Horikawa D.D."/>
            <person name="Saito Y."/>
            <person name="Kuwahara H."/>
            <person name="Kozuka-Hata H."/>
            <person name="Shin-I T."/>
            <person name="Minakuchi Y."/>
            <person name="Ohishi K."/>
            <person name="Motoyama A."/>
            <person name="Aizu T."/>
            <person name="Enomoto A."/>
            <person name="Kondo K."/>
            <person name="Tanaka S."/>
            <person name="Hara Y."/>
            <person name="Koshikawa S."/>
            <person name="Sagara H."/>
            <person name="Miura T."/>
            <person name="Yokobori S."/>
            <person name="Miyagawa K."/>
            <person name="Suzuki Y."/>
            <person name="Kubo T."/>
            <person name="Oyama M."/>
            <person name="Kohara Y."/>
            <person name="Fujiyama A."/>
            <person name="Arakawa K."/>
            <person name="Katayama T."/>
            <person name="Toyoda A."/>
            <person name="Kunieda T."/>
        </authorList>
    </citation>
    <scope>NUCLEOTIDE SEQUENCE [LARGE SCALE GENOMIC DNA]</scope>
    <source>
        <strain evidence="2 3">YOKOZUNA-1</strain>
    </source>
</reference>
<dbReference type="AlphaFoldDB" id="A0A1D1VU39"/>
<keyword evidence="3" id="KW-1185">Reference proteome</keyword>
<dbReference type="Proteomes" id="UP000186922">
    <property type="component" value="Unassembled WGS sequence"/>
</dbReference>
<feature type="non-terminal residue" evidence="2">
    <location>
        <position position="95"/>
    </location>
</feature>
<feature type="compositionally biased region" description="Low complexity" evidence="1">
    <location>
        <begin position="1"/>
        <end position="18"/>
    </location>
</feature>
<gene>
    <name evidence="2" type="primary">RvY_15220-1</name>
    <name evidence="2" type="synonym">RvY_15220.1</name>
    <name evidence="2" type="ORF">RvY_15220</name>
</gene>
<proteinExistence type="predicted"/>
<evidence type="ECO:0000313" key="2">
    <source>
        <dbReference type="EMBL" id="GAV05032.1"/>
    </source>
</evidence>
<evidence type="ECO:0000313" key="3">
    <source>
        <dbReference type="Proteomes" id="UP000186922"/>
    </source>
</evidence>